<feature type="compositionally biased region" description="Basic and acidic residues" evidence="1">
    <location>
        <begin position="62"/>
        <end position="75"/>
    </location>
</feature>
<dbReference type="AlphaFoldDB" id="A0AAE0Y9M6"/>
<proteinExistence type="predicted"/>
<evidence type="ECO:0000313" key="2">
    <source>
        <dbReference type="EMBL" id="KAK3737142.1"/>
    </source>
</evidence>
<feature type="region of interest" description="Disordered" evidence="1">
    <location>
        <begin position="38"/>
        <end position="75"/>
    </location>
</feature>
<feature type="region of interest" description="Disordered" evidence="1">
    <location>
        <begin position="1"/>
        <end position="22"/>
    </location>
</feature>
<comment type="caution">
    <text evidence="2">The sequence shown here is derived from an EMBL/GenBank/DDBJ whole genome shotgun (WGS) entry which is preliminary data.</text>
</comment>
<dbReference type="EMBL" id="JAWDGP010006665">
    <property type="protein sequence ID" value="KAK3737142.1"/>
    <property type="molecule type" value="Genomic_DNA"/>
</dbReference>
<protein>
    <submittedName>
        <fullName evidence="2">Uncharacterized protein</fullName>
    </submittedName>
</protein>
<reference evidence="2" key="1">
    <citation type="journal article" date="2023" name="G3 (Bethesda)">
        <title>A reference genome for the long-term kleptoplast-retaining sea slug Elysia crispata morphotype clarki.</title>
        <authorList>
            <person name="Eastman K.E."/>
            <person name="Pendleton A.L."/>
            <person name="Shaikh M.A."/>
            <person name="Suttiyut T."/>
            <person name="Ogas R."/>
            <person name="Tomko P."/>
            <person name="Gavelis G."/>
            <person name="Widhalm J.R."/>
            <person name="Wisecaver J.H."/>
        </authorList>
    </citation>
    <scope>NUCLEOTIDE SEQUENCE</scope>
    <source>
        <strain evidence="2">ECLA1</strain>
    </source>
</reference>
<feature type="compositionally biased region" description="Polar residues" evidence="1">
    <location>
        <begin position="46"/>
        <end position="61"/>
    </location>
</feature>
<dbReference type="Proteomes" id="UP001283361">
    <property type="component" value="Unassembled WGS sequence"/>
</dbReference>
<gene>
    <name evidence="2" type="ORF">RRG08_016448</name>
</gene>
<keyword evidence="3" id="KW-1185">Reference proteome</keyword>
<evidence type="ECO:0000256" key="1">
    <source>
        <dbReference type="SAM" id="MobiDB-lite"/>
    </source>
</evidence>
<sequence length="75" mass="8429">MSERVCMPTPPSSPSKCLRRRAQTQELVHKKKRIAEITHQGIGPVSESSAMITPGDNTSRNRTSEREQGDDNPRR</sequence>
<evidence type="ECO:0000313" key="3">
    <source>
        <dbReference type="Proteomes" id="UP001283361"/>
    </source>
</evidence>
<organism evidence="2 3">
    <name type="scientific">Elysia crispata</name>
    <name type="common">lettuce slug</name>
    <dbReference type="NCBI Taxonomy" id="231223"/>
    <lineage>
        <taxon>Eukaryota</taxon>
        <taxon>Metazoa</taxon>
        <taxon>Spiralia</taxon>
        <taxon>Lophotrochozoa</taxon>
        <taxon>Mollusca</taxon>
        <taxon>Gastropoda</taxon>
        <taxon>Heterobranchia</taxon>
        <taxon>Euthyneura</taxon>
        <taxon>Panpulmonata</taxon>
        <taxon>Sacoglossa</taxon>
        <taxon>Placobranchoidea</taxon>
        <taxon>Plakobranchidae</taxon>
        <taxon>Elysia</taxon>
    </lineage>
</organism>
<accession>A0AAE0Y9M6</accession>
<name>A0AAE0Y9M6_9GAST</name>